<keyword evidence="4 7" id="KW-0812">Transmembrane</keyword>
<dbReference type="PANTHER" id="PTHR43337:SF1">
    <property type="entry name" value="XANTHINE_URACIL PERMEASE C887.17-RELATED"/>
    <property type="match status" value="1"/>
</dbReference>
<evidence type="ECO:0000256" key="5">
    <source>
        <dbReference type="ARBA" id="ARBA00022989"/>
    </source>
</evidence>
<feature type="transmembrane region" description="Helical" evidence="7">
    <location>
        <begin position="364"/>
        <end position="383"/>
    </location>
</feature>
<feature type="transmembrane region" description="Helical" evidence="7">
    <location>
        <begin position="457"/>
        <end position="474"/>
    </location>
</feature>
<dbReference type="Pfam" id="PF00860">
    <property type="entry name" value="Xan_ur_permease"/>
    <property type="match status" value="1"/>
</dbReference>
<evidence type="ECO:0000256" key="1">
    <source>
        <dbReference type="ARBA" id="ARBA00004127"/>
    </source>
</evidence>
<evidence type="ECO:0000256" key="7">
    <source>
        <dbReference type="SAM" id="Phobius"/>
    </source>
</evidence>
<dbReference type="PANTHER" id="PTHR43337">
    <property type="entry name" value="XANTHINE/URACIL PERMEASE C887.17-RELATED"/>
    <property type="match status" value="1"/>
</dbReference>
<proteinExistence type="inferred from homology"/>
<dbReference type="GO" id="GO:0012505">
    <property type="term" value="C:endomembrane system"/>
    <property type="evidence" value="ECO:0007669"/>
    <property type="project" value="UniProtKB-SubCell"/>
</dbReference>
<dbReference type="EMBL" id="MWQN01000001">
    <property type="protein sequence ID" value="OPC82469.1"/>
    <property type="molecule type" value="Genomic_DNA"/>
</dbReference>
<gene>
    <name evidence="8" type="ORF">B4N89_17355</name>
</gene>
<evidence type="ECO:0000256" key="3">
    <source>
        <dbReference type="ARBA" id="ARBA00022448"/>
    </source>
</evidence>
<feature type="transmembrane region" description="Helical" evidence="7">
    <location>
        <begin position="74"/>
        <end position="93"/>
    </location>
</feature>
<sequence>MPRQAPAVTVPEVPATPRNGLDRFFKISERGSSPLREIRGGLATFFAMAYIIVLNPIILGSATDKFGNHLSQPQLVTATVLVAAVMTILMGLIGNMPLALAAGLGINAMVAFQIAPQTTWDEAMGLVVLEGVGLLILAATGLREAIMNAIPLVLKQAIGVGIGLFVTLVGLVSAGIVTRVPDKANSTVPVALGAGGTLEGWPAAIFCFGLLLTFVLVVRKVPGAILIGMVASTVLAVIVHHAAGLDKAAWGLTAPEANGVVDTPDFGLIGDVDLFGAFGRVGFITASLLIFTLLLSNFFDGMGTIIGVSREAGLLDERGKVPGLGRILTVESVGAIAGGGASASSNTVFVESTAGVGEGARTGLANLVTGGLFALALLFTPLAKLVPAQAATPALVVVGALMMTQIKHIEWDDLTVAAPAFVTIALMPFTYSITTGIGAGFILYVVLRTAVGKAREIPLLLWIVSALFVVHFAIDPIEQVLGVK</sequence>
<keyword evidence="5 7" id="KW-1133">Transmembrane helix</keyword>
<evidence type="ECO:0000256" key="6">
    <source>
        <dbReference type="ARBA" id="ARBA00023136"/>
    </source>
</evidence>
<evidence type="ECO:0000256" key="4">
    <source>
        <dbReference type="ARBA" id="ARBA00022692"/>
    </source>
</evidence>
<dbReference type="OrthoDB" id="9808458at2"/>
<protein>
    <submittedName>
        <fullName evidence="8">MFS transporter</fullName>
    </submittedName>
</protein>
<reference evidence="8 9" key="1">
    <citation type="submission" date="2017-03" db="EMBL/GenBank/DDBJ databases">
        <title>Draft genome sequence of Streptomyces scabrisporus NF3, endophyte isolated from Amphipterygium adstringens.</title>
        <authorList>
            <person name="Vazquez M."/>
            <person name="Ceapa C.D."/>
            <person name="Rodriguez Luna D."/>
            <person name="Sanchez Esquivel S."/>
        </authorList>
    </citation>
    <scope>NUCLEOTIDE SEQUENCE [LARGE SCALE GENOMIC DNA]</scope>
    <source>
        <strain evidence="8 9">NF3</strain>
    </source>
</reference>
<feature type="transmembrane region" description="Helical" evidence="7">
    <location>
        <begin position="40"/>
        <end position="62"/>
    </location>
</feature>
<evidence type="ECO:0000256" key="2">
    <source>
        <dbReference type="ARBA" id="ARBA00005697"/>
    </source>
</evidence>
<comment type="caution">
    <text evidence="8">The sequence shown here is derived from an EMBL/GenBank/DDBJ whole genome shotgun (WGS) entry which is preliminary data.</text>
</comment>
<comment type="similarity">
    <text evidence="2">Belongs to the nucleobase:cation symporter-2 (NCS2) (TC 2.A.40) family. Azg-like subfamily.</text>
</comment>
<dbReference type="GO" id="GO:0005886">
    <property type="term" value="C:plasma membrane"/>
    <property type="evidence" value="ECO:0007669"/>
    <property type="project" value="TreeGrafter"/>
</dbReference>
<dbReference type="InterPro" id="IPR045018">
    <property type="entry name" value="Azg-like"/>
</dbReference>
<evidence type="ECO:0000313" key="9">
    <source>
        <dbReference type="Proteomes" id="UP000190037"/>
    </source>
</evidence>
<dbReference type="eggNOG" id="COG2252">
    <property type="taxonomic scope" value="Bacteria"/>
</dbReference>
<feature type="transmembrane region" description="Helical" evidence="7">
    <location>
        <begin position="420"/>
        <end position="445"/>
    </location>
</feature>
<feature type="transmembrane region" description="Helical" evidence="7">
    <location>
        <begin position="98"/>
        <end position="115"/>
    </location>
</feature>
<dbReference type="GO" id="GO:0005345">
    <property type="term" value="F:purine nucleobase transmembrane transporter activity"/>
    <property type="evidence" value="ECO:0007669"/>
    <property type="project" value="TreeGrafter"/>
</dbReference>
<comment type="subcellular location">
    <subcellularLocation>
        <location evidence="1">Endomembrane system</location>
        <topology evidence="1">Multi-pass membrane protein</topology>
    </subcellularLocation>
</comment>
<organism evidence="8 9">
    <name type="scientific">Embleya scabrispora</name>
    <dbReference type="NCBI Taxonomy" id="159449"/>
    <lineage>
        <taxon>Bacteria</taxon>
        <taxon>Bacillati</taxon>
        <taxon>Actinomycetota</taxon>
        <taxon>Actinomycetes</taxon>
        <taxon>Kitasatosporales</taxon>
        <taxon>Streptomycetaceae</taxon>
        <taxon>Embleya</taxon>
    </lineage>
</organism>
<dbReference type="STRING" id="159449.B4N89_17355"/>
<keyword evidence="6 7" id="KW-0472">Membrane</keyword>
<dbReference type="RefSeq" id="WP_078976734.1">
    <property type="nucleotide sequence ID" value="NZ_MWQN01000001.1"/>
</dbReference>
<name>A0A1T3P032_9ACTN</name>
<keyword evidence="9" id="KW-1185">Reference proteome</keyword>
<dbReference type="Proteomes" id="UP000190037">
    <property type="component" value="Unassembled WGS sequence"/>
</dbReference>
<dbReference type="AlphaFoldDB" id="A0A1T3P032"/>
<feature type="transmembrane region" description="Helical" evidence="7">
    <location>
        <begin position="274"/>
        <end position="295"/>
    </location>
</feature>
<keyword evidence="3" id="KW-0813">Transport</keyword>
<accession>A0A1T3P032</accession>
<feature type="transmembrane region" description="Helical" evidence="7">
    <location>
        <begin position="225"/>
        <end position="243"/>
    </location>
</feature>
<feature type="transmembrane region" description="Helical" evidence="7">
    <location>
        <begin position="127"/>
        <end position="146"/>
    </location>
</feature>
<dbReference type="InterPro" id="IPR006043">
    <property type="entry name" value="NCS2"/>
</dbReference>
<feature type="transmembrane region" description="Helical" evidence="7">
    <location>
        <begin position="200"/>
        <end position="218"/>
    </location>
</feature>
<evidence type="ECO:0000313" key="8">
    <source>
        <dbReference type="EMBL" id="OPC82469.1"/>
    </source>
</evidence>
<feature type="transmembrane region" description="Helical" evidence="7">
    <location>
        <begin position="158"/>
        <end position="180"/>
    </location>
</feature>